<gene>
    <name evidence="1" type="ORF">QFC22_003038</name>
</gene>
<reference evidence="1" key="1">
    <citation type="submission" date="2023-04" db="EMBL/GenBank/DDBJ databases">
        <title>Draft Genome sequencing of Naganishia species isolated from polar environments using Oxford Nanopore Technology.</title>
        <authorList>
            <person name="Leo P."/>
            <person name="Venkateswaran K."/>
        </authorList>
    </citation>
    <scope>NUCLEOTIDE SEQUENCE</scope>
    <source>
        <strain evidence="1">MNA-CCFEE 5425</strain>
    </source>
</reference>
<name>A0ACC2X9Q2_9TREE</name>
<accession>A0ACC2X9Q2</accession>
<comment type="caution">
    <text evidence="1">The sequence shown here is derived from an EMBL/GenBank/DDBJ whole genome shotgun (WGS) entry which is preliminary data.</text>
</comment>
<sequence>MTVDMTNPLDVQHEVRPHFPTLKQDFIFADNAGGSQILQSSIDAITQYLLKSNVQLGGGYAHSLEAGALVDTGKEAAAALTNVEGGADQIVLGSSTTQLAVNLSHASAVTGKGHGLFEVNDEIILCAGDHEANVGPWARLAKELNLTIKYWKPTQLPGSNSPFAVGMDPSELEPLLSANTRLIAFTATSNILGHRTSVKEVIDLVKRKTGGRCMTVVDCVAYCAHGRMDMQEWGCDAVLFSFYKLFGPHISCLAVSPWSPLAAQSVHSLGHYFHPQSVAYKFAPGGASYELQVGCYPVLPYLLSLGDAQSDLPQSRQLDIAFERIQAHENLLSDRLLSYLTSDEAKAKGVRVIGPETSHDRAPTISFVVLERAESNGATAVTFKKRLLSKDVVAVFDEGKKIGIKYGHFYSTKILPCFPLETSTPPPTLIFNKNNAWQPEAEHDGVVRVSLAHYNTLEDVDKIVEQLKKVL</sequence>
<evidence type="ECO:0000313" key="1">
    <source>
        <dbReference type="EMBL" id="KAJ9120139.1"/>
    </source>
</evidence>
<dbReference type="Proteomes" id="UP001243375">
    <property type="component" value="Unassembled WGS sequence"/>
</dbReference>
<keyword evidence="2" id="KW-1185">Reference proteome</keyword>
<proteinExistence type="predicted"/>
<evidence type="ECO:0000313" key="2">
    <source>
        <dbReference type="Proteomes" id="UP001243375"/>
    </source>
</evidence>
<protein>
    <submittedName>
        <fullName evidence="1">Uncharacterized protein</fullName>
    </submittedName>
</protein>
<dbReference type="EMBL" id="JASBWU010000007">
    <property type="protein sequence ID" value="KAJ9120139.1"/>
    <property type="molecule type" value="Genomic_DNA"/>
</dbReference>
<organism evidence="1 2">
    <name type="scientific">Naganishia vaughanmartiniae</name>
    <dbReference type="NCBI Taxonomy" id="1424756"/>
    <lineage>
        <taxon>Eukaryota</taxon>
        <taxon>Fungi</taxon>
        <taxon>Dikarya</taxon>
        <taxon>Basidiomycota</taxon>
        <taxon>Agaricomycotina</taxon>
        <taxon>Tremellomycetes</taxon>
        <taxon>Filobasidiales</taxon>
        <taxon>Filobasidiaceae</taxon>
        <taxon>Naganishia</taxon>
    </lineage>
</organism>